<dbReference type="RefSeq" id="WP_176160622.1">
    <property type="nucleotide sequence ID" value="NZ_CP054929.1"/>
</dbReference>
<keyword evidence="2" id="KW-1185">Reference proteome</keyword>
<dbReference type="AlphaFoldDB" id="A0A7H8N391"/>
<protein>
    <submittedName>
        <fullName evidence="1">Uncharacterized protein</fullName>
    </submittedName>
</protein>
<organism evidence="1 2">
    <name type="scientific">Streptomyces buecherae</name>
    <dbReference type="NCBI Taxonomy" id="2763006"/>
    <lineage>
        <taxon>Bacteria</taxon>
        <taxon>Bacillati</taxon>
        <taxon>Actinomycetota</taxon>
        <taxon>Actinomycetes</taxon>
        <taxon>Kitasatosporales</taxon>
        <taxon>Streptomycetaceae</taxon>
        <taxon>Streptomyces</taxon>
    </lineage>
</organism>
<gene>
    <name evidence="1" type="ORF">HUT08_04290</name>
</gene>
<name>A0A7H8N391_9ACTN</name>
<evidence type="ECO:0000313" key="2">
    <source>
        <dbReference type="Proteomes" id="UP000509303"/>
    </source>
</evidence>
<dbReference type="Proteomes" id="UP000509303">
    <property type="component" value="Chromosome"/>
</dbReference>
<dbReference type="EMBL" id="CP054929">
    <property type="protein sequence ID" value="QKW48890.1"/>
    <property type="molecule type" value="Genomic_DNA"/>
</dbReference>
<evidence type="ECO:0000313" key="1">
    <source>
        <dbReference type="EMBL" id="QKW48890.1"/>
    </source>
</evidence>
<sequence>MPKIIIRSGQWEEDRSRIRVRMWRDGEQKPFVDLVLSEGRHFLYREMPATTLSFLAEEHGVTSPPTLYRKEYHDDYNPFLYDLVGEGEA</sequence>
<accession>A0A7H8N391</accession>
<proteinExistence type="predicted"/>
<reference evidence="1 2" key="1">
    <citation type="submission" date="2020-06" db="EMBL/GenBank/DDBJ databases">
        <title>Genome mining for natural products.</title>
        <authorList>
            <person name="Zhang B."/>
            <person name="Shi J."/>
            <person name="Ge H."/>
        </authorList>
    </citation>
    <scope>NUCLEOTIDE SEQUENCE [LARGE SCALE GENOMIC DNA]</scope>
    <source>
        <strain evidence="1 2">NA00687</strain>
    </source>
</reference>